<evidence type="ECO:0000256" key="1">
    <source>
        <dbReference type="SAM" id="Phobius"/>
    </source>
</evidence>
<keyword evidence="3" id="KW-1185">Reference proteome</keyword>
<dbReference type="Proteomes" id="UP000650994">
    <property type="component" value="Unassembled WGS sequence"/>
</dbReference>
<accession>A0ABQ1TJC9</accession>
<keyword evidence="1" id="KW-0812">Transmembrane</keyword>
<organism evidence="2 3">
    <name type="scientific">Chishuiella changwenlii</name>
    <dbReference type="NCBI Taxonomy" id="1434701"/>
    <lineage>
        <taxon>Bacteria</taxon>
        <taxon>Pseudomonadati</taxon>
        <taxon>Bacteroidota</taxon>
        <taxon>Flavobacteriia</taxon>
        <taxon>Flavobacteriales</taxon>
        <taxon>Weeksellaceae</taxon>
        <taxon>Chishuiella</taxon>
    </lineage>
</organism>
<feature type="transmembrane region" description="Helical" evidence="1">
    <location>
        <begin position="85"/>
        <end position="105"/>
    </location>
</feature>
<reference evidence="3" key="1">
    <citation type="journal article" date="2019" name="Int. J. Syst. Evol. Microbiol.">
        <title>The Global Catalogue of Microorganisms (GCM) 10K type strain sequencing project: providing services to taxonomists for standard genome sequencing and annotation.</title>
        <authorList>
            <consortium name="The Broad Institute Genomics Platform"/>
            <consortium name="The Broad Institute Genome Sequencing Center for Infectious Disease"/>
            <person name="Wu L."/>
            <person name="Ma J."/>
        </authorList>
    </citation>
    <scope>NUCLEOTIDE SEQUENCE [LARGE SCALE GENOMIC DNA]</scope>
    <source>
        <strain evidence="3">CGMCC 1.12707</strain>
    </source>
</reference>
<proteinExistence type="predicted"/>
<evidence type="ECO:0000313" key="3">
    <source>
        <dbReference type="Proteomes" id="UP000650994"/>
    </source>
</evidence>
<dbReference type="RefSeq" id="WP_072934018.1">
    <property type="nucleotide sequence ID" value="NZ_BMFL01000008.1"/>
</dbReference>
<sequence length="113" mass="12891">MKKTKTKKQKEVSTIKNLEDLRHARRSLKLQMKAAERKHENSFVNKAVNLVSNLRSDTSFASSRIENTLNWVGDKASKKYPMNGLSKIIISGLIMVAVPIITSKIQDFIEEKF</sequence>
<protein>
    <submittedName>
        <fullName evidence="2">Uncharacterized protein</fullName>
    </submittedName>
</protein>
<keyword evidence="1" id="KW-1133">Transmembrane helix</keyword>
<evidence type="ECO:0000313" key="2">
    <source>
        <dbReference type="EMBL" id="GGE96932.1"/>
    </source>
</evidence>
<comment type="caution">
    <text evidence="2">The sequence shown here is derived from an EMBL/GenBank/DDBJ whole genome shotgun (WGS) entry which is preliminary data.</text>
</comment>
<keyword evidence="1" id="KW-0472">Membrane</keyword>
<gene>
    <name evidence="2" type="ORF">GCM10010984_13040</name>
</gene>
<dbReference type="EMBL" id="BMFL01000008">
    <property type="protein sequence ID" value="GGE96932.1"/>
    <property type="molecule type" value="Genomic_DNA"/>
</dbReference>
<name>A0ABQ1TJC9_9FLAO</name>